<protein>
    <submittedName>
        <fullName evidence="3">Chaperone DnaJ-domain superfamily protein</fullName>
    </submittedName>
</protein>
<evidence type="ECO:0000313" key="3">
    <source>
        <dbReference type="EMBL" id="GFS39555.1"/>
    </source>
</evidence>
<dbReference type="SMART" id="SM00271">
    <property type="entry name" value="DnaJ"/>
    <property type="match status" value="1"/>
</dbReference>
<evidence type="ECO:0000259" key="2">
    <source>
        <dbReference type="PROSITE" id="PS50076"/>
    </source>
</evidence>
<dbReference type="AlphaFoldDB" id="A0A7J0DR54"/>
<feature type="region of interest" description="Disordered" evidence="1">
    <location>
        <begin position="242"/>
        <end position="314"/>
    </location>
</feature>
<gene>
    <name evidence="3" type="ORF">Acr_00g0063650</name>
</gene>
<feature type="domain" description="J" evidence="2">
    <location>
        <begin position="73"/>
        <end position="138"/>
    </location>
</feature>
<evidence type="ECO:0000313" key="4">
    <source>
        <dbReference type="Proteomes" id="UP000585474"/>
    </source>
</evidence>
<sequence>MDGNGRGGRPGPRAELLLKASEYFLRHRYFDRCRKYALQAQDSDPTTTGAAEILAVADVLAASQNHFYNNKPDHYAIIGVNRYSDDSQLIRNRFKSLFPLLNPNANKFAFADEAFGLVREAWTVLSNPLKKSQFDNELRIFDSESKNERFRPDDDETFWTMCPYCYYVYEYSRVYKDCCLRCQNQSCGRAFHAAEITAPPPPEVVRSGQYWCLGFNPIRFEGGEGRGFSSWSPFVPMKMKSSVSEGGNGSNGENLVEISDESDDEIVGKSNETPVDVSGEKLETEEDKNVCAKSTDQTEVPSVPKPVMKRKKSVPMNSRKIMGKGIRIRKDETIPGHGEGLDSDSGGEEDFGYGIAGEMEIGIEGYSGVGFVEGEDDVYLVLQDGF</sequence>
<organism evidence="3 4">
    <name type="scientific">Actinidia rufa</name>
    <dbReference type="NCBI Taxonomy" id="165716"/>
    <lineage>
        <taxon>Eukaryota</taxon>
        <taxon>Viridiplantae</taxon>
        <taxon>Streptophyta</taxon>
        <taxon>Embryophyta</taxon>
        <taxon>Tracheophyta</taxon>
        <taxon>Spermatophyta</taxon>
        <taxon>Magnoliopsida</taxon>
        <taxon>eudicotyledons</taxon>
        <taxon>Gunneridae</taxon>
        <taxon>Pentapetalae</taxon>
        <taxon>asterids</taxon>
        <taxon>Ericales</taxon>
        <taxon>Actinidiaceae</taxon>
        <taxon>Actinidia</taxon>
    </lineage>
</organism>
<dbReference type="Pfam" id="PF00226">
    <property type="entry name" value="DnaJ"/>
    <property type="match status" value="1"/>
</dbReference>
<dbReference type="InterPro" id="IPR001623">
    <property type="entry name" value="DnaJ_domain"/>
</dbReference>
<name>A0A7J0DR54_9ERIC</name>
<proteinExistence type="predicted"/>
<dbReference type="OrthoDB" id="977640at2759"/>
<dbReference type="PANTHER" id="PTHR45496:SF12">
    <property type="entry name" value="J DOMAIN-CONTAINING PROTEIN"/>
    <property type="match status" value="1"/>
</dbReference>
<reference evidence="4" key="1">
    <citation type="submission" date="2019-07" db="EMBL/GenBank/DDBJ databases">
        <title>De Novo Assembly of kiwifruit Actinidia rufa.</title>
        <authorList>
            <person name="Sugita-Konishi S."/>
            <person name="Sato K."/>
            <person name="Mori E."/>
            <person name="Abe Y."/>
            <person name="Kisaki G."/>
            <person name="Hamano K."/>
            <person name="Suezawa K."/>
            <person name="Otani M."/>
            <person name="Fukuda T."/>
            <person name="Manabe T."/>
            <person name="Gomi K."/>
            <person name="Tabuchi M."/>
            <person name="Akimitsu K."/>
            <person name="Kataoka I."/>
        </authorList>
    </citation>
    <scope>NUCLEOTIDE SEQUENCE [LARGE SCALE GENOMIC DNA]</scope>
    <source>
        <strain evidence="4">cv. Fuchu</strain>
    </source>
</reference>
<dbReference type="SUPFAM" id="SSF46565">
    <property type="entry name" value="Chaperone J-domain"/>
    <property type="match status" value="1"/>
</dbReference>
<dbReference type="Gene3D" id="1.10.287.110">
    <property type="entry name" value="DnaJ domain"/>
    <property type="match status" value="1"/>
</dbReference>
<dbReference type="EMBL" id="BJWL01000333">
    <property type="protein sequence ID" value="GFS39555.1"/>
    <property type="molecule type" value="Genomic_DNA"/>
</dbReference>
<comment type="caution">
    <text evidence="3">The sequence shown here is derived from an EMBL/GenBank/DDBJ whole genome shotgun (WGS) entry which is preliminary data.</text>
</comment>
<dbReference type="InterPro" id="IPR053052">
    <property type="entry name" value="Imprinting_Balance_Reg"/>
</dbReference>
<dbReference type="Proteomes" id="UP000585474">
    <property type="component" value="Unassembled WGS sequence"/>
</dbReference>
<dbReference type="InterPro" id="IPR036869">
    <property type="entry name" value="J_dom_sf"/>
</dbReference>
<feature type="compositionally biased region" description="Basic and acidic residues" evidence="1">
    <location>
        <begin position="278"/>
        <end position="290"/>
    </location>
</feature>
<feature type="compositionally biased region" description="Low complexity" evidence="1">
    <location>
        <begin position="242"/>
        <end position="257"/>
    </location>
</feature>
<dbReference type="PROSITE" id="PS50076">
    <property type="entry name" value="DNAJ_2"/>
    <property type="match status" value="1"/>
</dbReference>
<accession>A0A7J0DR54</accession>
<keyword evidence="4" id="KW-1185">Reference proteome</keyword>
<dbReference type="PANTHER" id="PTHR45496">
    <property type="entry name" value="CHAPERONE DNAJ-DOMAIN SUPERFAMILY PROTEIN"/>
    <property type="match status" value="1"/>
</dbReference>
<dbReference type="CDD" id="cd06257">
    <property type="entry name" value="DnaJ"/>
    <property type="match status" value="1"/>
</dbReference>
<evidence type="ECO:0000256" key="1">
    <source>
        <dbReference type="SAM" id="MobiDB-lite"/>
    </source>
</evidence>